<dbReference type="SUPFAM" id="SSF101498">
    <property type="entry name" value="Anti-sigma factor FlgM"/>
    <property type="match status" value="1"/>
</dbReference>
<dbReference type="InterPro" id="IPR035890">
    <property type="entry name" value="Anti-sigma-28_factor_FlgM_sf"/>
</dbReference>
<gene>
    <name evidence="1" type="ORF">ACGTRS_24655</name>
</gene>
<keyword evidence="1" id="KW-0282">Flagellum</keyword>
<dbReference type="RefSeq" id="WP_395130482.1">
    <property type="nucleotide sequence ID" value="NZ_JBIMPM010000035.1"/>
</dbReference>
<dbReference type="EMBL" id="JBIMPM010000035">
    <property type="protein sequence ID" value="MFH5254426.1"/>
    <property type="molecule type" value="Genomic_DNA"/>
</dbReference>
<name>A0ABW7LBN4_9BURK</name>
<sequence>MLRIATDARPIEMLEQATAAERGATPAAASRNARPTLTPDLHVLRAGQAGLESGAEFDAARVAEIKAALEAGDLPFDVVMVARHMRGFHGRGT</sequence>
<organism evidence="1 2">
    <name type="scientific">Burkholderia semiarida</name>
    <dbReference type="NCBI Taxonomy" id="2843303"/>
    <lineage>
        <taxon>Bacteria</taxon>
        <taxon>Pseudomonadati</taxon>
        <taxon>Pseudomonadota</taxon>
        <taxon>Betaproteobacteria</taxon>
        <taxon>Burkholderiales</taxon>
        <taxon>Burkholderiaceae</taxon>
        <taxon>Burkholderia</taxon>
        <taxon>Burkholderia cepacia complex</taxon>
    </lineage>
</organism>
<keyword evidence="2" id="KW-1185">Reference proteome</keyword>
<reference evidence="1 2" key="1">
    <citation type="submission" date="2024-10" db="EMBL/GenBank/DDBJ databases">
        <title>Burkholderia semiarida in Mexico.</title>
        <authorList>
            <person name="Estrada P."/>
        </authorList>
    </citation>
    <scope>NUCLEOTIDE SEQUENCE [LARGE SCALE GENOMIC DNA]</scope>
    <source>
        <strain evidence="1 2">CLM7-1</strain>
    </source>
</reference>
<protein>
    <submittedName>
        <fullName evidence="1">Flagellar biosynthesis anti-sigma factor FlgM</fullName>
    </submittedName>
</protein>
<dbReference type="Proteomes" id="UP001609186">
    <property type="component" value="Unassembled WGS sequence"/>
</dbReference>
<evidence type="ECO:0000313" key="2">
    <source>
        <dbReference type="Proteomes" id="UP001609186"/>
    </source>
</evidence>
<comment type="caution">
    <text evidence="1">The sequence shown here is derived from an EMBL/GenBank/DDBJ whole genome shotgun (WGS) entry which is preliminary data.</text>
</comment>
<proteinExistence type="predicted"/>
<keyword evidence="1" id="KW-0969">Cilium</keyword>
<accession>A0ABW7LBN4</accession>
<evidence type="ECO:0000313" key="1">
    <source>
        <dbReference type="EMBL" id="MFH5254426.1"/>
    </source>
</evidence>
<keyword evidence="1" id="KW-0966">Cell projection</keyword>